<protein>
    <submittedName>
        <fullName evidence="2">Uncharacterized protein</fullName>
    </submittedName>
</protein>
<dbReference type="AlphaFoldDB" id="A0A836BQM4"/>
<proteinExistence type="predicted"/>
<keyword evidence="3" id="KW-1185">Reference proteome</keyword>
<feature type="region of interest" description="Disordered" evidence="1">
    <location>
        <begin position="1"/>
        <end position="23"/>
    </location>
</feature>
<dbReference type="OrthoDB" id="535705at2759"/>
<gene>
    <name evidence="2" type="ORF">HYH03_017403</name>
</gene>
<feature type="compositionally biased region" description="Polar residues" evidence="1">
    <location>
        <begin position="1"/>
        <end position="11"/>
    </location>
</feature>
<organism evidence="2 3">
    <name type="scientific">Edaphochlamys debaryana</name>
    <dbReference type="NCBI Taxonomy" id="47281"/>
    <lineage>
        <taxon>Eukaryota</taxon>
        <taxon>Viridiplantae</taxon>
        <taxon>Chlorophyta</taxon>
        <taxon>core chlorophytes</taxon>
        <taxon>Chlorophyceae</taxon>
        <taxon>CS clade</taxon>
        <taxon>Chlamydomonadales</taxon>
        <taxon>Chlamydomonadales incertae sedis</taxon>
        <taxon>Edaphochlamys</taxon>
    </lineage>
</organism>
<evidence type="ECO:0000313" key="2">
    <source>
        <dbReference type="EMBL" id="KAG2483748.1"/>
    </source>
</evidence>
<comment type="caution">
    <text evidence="2">The sequence shown here is derived from an EMBL/GenBank/DDBJ whole genome shotgun (WGS) entry which is preliminary data.</text>
</comment>
<sequence length="279" mass="29166">MGGALSSNARQVAQRVAPTRKLRPFRADEIEALNRIADQDQARMRELPSIEEMNTKDIPLDKLLNKLGGAISGRDLSPDEPPEASTSGRQQFPAMPPARPTIAQLQAAANAKRSTLSPDDQPGRLQSYILREILEARTAAAAEGRELDLAPYISNYKADRVKLHALIDCACLPLVGKVATFGHQYAFARPPAWWLRQGLSGAKYKSEPTEELRRRLAGNPAGMGAGGGEVPEGPSAMFGSRGRGAKAGPEGGAGAVGGAAGGVEGGQAGQGAQGQGGAL</sequence>
<evidence type="ECO:0000256" key="1">
    <source>
        <dbReference type="SAM" id="MobiDB-lite"/>
    </source>
</evidence>
<reference evidence="2" key="1">
    <citation type="journal article" date="2020" name="bioRxiv">
        <title>Comparative genomics of Chlamydomonas.</title>
        <authorList>
            <person name="Craig R.J."/>
            <person name="Hasan A.R."/>
            <person name="Ness R.W."/>
            <person name="Keightley P.D."/>
        </authorList>
    </citation>
    <scope>NUCLEOTIDE SEQUENCE</scope>
    <source>
        <strain evidence="2">CCAP 11/70</strain>
    </source>
</reference>
<accession>A0A836BQM4</accession>
<feature type="compositionally biased region" description="Gly residues" evidence="1">
    <location>
        <begin position="249"/>
        <end position="279"/>
    </location>
</feature>
<feature type="region of interest" description="Disordered" evidence="1">
    <location>
        <begin position="69"/>
        <end position="96"/>
    </location>
</feature>
<dbReference type="Proteomes" id="UP000612055">
    <property type="component" value="Unassembled WGS sequence"/>
</dbReference>
<feature type="region of interest" description="Disordered" evidence="1">
    <location>
        <begin position="217"/>
        <end position="279"/>
    </location>
</feature>
<evidence type="ECO:0000313" key="3">
    <source>
        <dbReference type="Proteomes" id="UP000612055"/>
    </source>
</evidence>
<feature type="compositionally biased region" description="Gly residues" evidence="1">
    <location>
        <begin position="221"/>
        <end position="230"/>
    </location>
</feature>
<dbReference type="EMBL" id="JAEHOE010000167">
    <property type="protein sequence ID" value="KAG2483748.1"/>
    <property type="molecule type" value="Genomic_DNA"/>
</dbReference>
<name>A0A836BQM4_9CHLO</name>